<evidence type="ECO:0000313" key="5">
    <source>
        <dbReference type="EMBL" id="WEK12654.1"/>
    </source>
</evidence>
<dbReference type="SUPFAM" id="SSF48498">
    <property type="entry name" value="Tetracyclin repressor-like, C-terminal domain"/>
    <property type="match status" value="1"/>
</dbReference>
<dbReference type="EMBL" id="CP119321">
    <property type="protein sequence ID" value="WEK12654.1"/>
    <property type="molecule type" value="Genomic_DNA"/>
</dbReference>
<dbReference type="Gene3D" id="1.10.357.10">
    <property type="entry name" value="Tetracycline Repressor, domain 2"/>
    <property type="match status" value="1"/>
</dbReference>
<evidence type="ECO:0000313" key="6">
    <source>
        <dbReference type="Proteomes" id="UP001213972"/>
    </source>
</evidence>
<dbReference type="PROSITE" id="PS50977">
    <property type="entry name" value="HTH_TETR_2"/>
    <property type="match status" value="1"/>
</dbReference>
<dbReference type="InterPro" id="IPR009057">
    <property type="entry name" value="Homeodomain-like_sf"/>
</dbReference>
<feature type="domain" description="HTH tetR-type" evidence="4">
    <location>
        <begin position="23"/>
        <end position="83"/>
    </location>
</feature>
<evidence type="ECO:0000256" key="3">
    <source>
        <dbReference type="SAM" id="MobiDB-lite"/>
    </source>
</evidence>
<dbReference type="GO" id="GO:0000976">
    <property type="term" value="F:transcription cis-regulatory region binding"/>
    <property type="evidence" value="ECO:0007669"/>
    <property type="project" value="TreeGrafter"/>
</dbReference>
<dbReference type="GO" id="GO:0003700">
    <property type="term" value="F:DNA-binding transcription factor activity"/>
    <property type="evidence" value="ECO:0007669"/>
    <property type="project" value="TreeGrafter"/>
</dbReference>
<evidence type="ECO:0000259" key="4">
    <source>
        <dbReference type="PROSITE" id="PS50977"/>
    </source>
</evidence>
<sequence>MSVSPTSESAPSPRRRGRPRGGSDARARIMAAATEEFAQGGYDGATMRAIATRAGVDSALVHHYFGTKADLFAEIIGAPLRPDLDIPALLEGDRDRLGEGIAAYVLGRFEHPDVRRRGVLLLRNAIGNRLATPLLAGFLSRELLSRITDAIGGDDAELRASLAASQIAGMLVARYILALPGIATAPVDDLVRWIGPTIQRYLTDDAA</sequence>
<proteinExistence type="predicted"/>
<accession>A0AAJ5VYK8</accession>
<organism evidence="5 6">
    <name type="scientific">Candidatus Microbacterium phytovorans</name>
    <dbReference type="NCBI Taxonomy" id="3121374"/>
    <lineage>
        <taxon>Bacteria</taxon>
        <taxon>Bacillati</taxon>
        <taxon>Actinomycetota</taxon>
        <taxon>Actinomycetes</taxon>
        <taxon>Micrococcales</taxon>
        <taxon>Microbacteriaceae</taxon>
        <taxon>Microbacterium</taxon>
    </lineage>
</organism>
<dbReference type="InterPro" id="IPR041678">
    <property type="entry name" value="TetR_C_16"/>
</dbReference>
<dbReference type="InterPro" id="IPR036271">
    <property type="entry name" value="Tet_transcr_reg_TetR-rel_C_sf"/>
</dbReference>
<dbReference type="Proteomes" id="UP001213972">
    <property type="component" value="Chromosome"/>
</dbReference>
<keyword evidence="1 2" id="KW-0238">DNA-binding</keyword>
<evidence type="ECO:0000256" key="1">
    <source>
        <dbReference type="ARBA" id="ARBA00023125"/>
    </source>
</evidence>
<protein>
    <submittedName>
        <fullName evidence="5">TetR family transcriptional regulator</fullName>
    </submittedName>
</protein>
<evidence type="ECO:0000256" key="2">
    <source>
        <dbReference type="PROSITE-ProRule" id="PRU00335"/>
    </source>
</evidence>
<dbReference type="InterPro" id="IPR050109">
    <property type="entry name" value="HTH-type_TetR-like_transc_reg"/>
</dbReference>
<dbReference type="InterPro" id="IPR001647">
    <property type="entry name" value="HTH_TetR"/>
</dbReference>
<feature type="DNA-binding region" description="H-T-H motif" evidence="2">
    <location>
        <begin position="46"/>
        <end position="65"/>
    </location>
</feature>
<dbReference type="Pfam" id="PF00440">
    <property type="entry name" value="TetR_N"/>
    <property type="match status" value="1"/>
</dbReference>
<reference evidence="5" key="1">
    <citation type="submission" date="2023-03" db="EMBL/GenBank/DDBJ databases">
        <title>Andean soil-derived lignocellulolytic bacterial consortium as a source of novel taxa and putative plastic-active enzymes.</title>
        <authorList>
            <person name="Diaz-Garcia L."/>
            <person name="Chuvochina M."/>
            <person name="Feuerriegel G."/>
            <person name="Bunk B."/>
            <person name="Sproer C."/>
            <person name="Streit W.R."/>
            <person name="Rodriguez L.M."/>
            <person name="Overmann J."/>
            <person name="Jimenez D.J."/>
        </authorList>
    </citation>
    <scope>NUCLEOTIDE SEQUENCE</scope>
    <source>
        <strain evidence="5">MAG 4610</strain>
    </source>
</reference>
<dbReference type="PANTHER" id="PTHR30055:SF235">
    <property type="entry name" value="TRANSCRIPTIONAL REGULATORY PROTEIN"/>
    <property type="match status" value="1"/>
</dbReference>
<name>A0AAJ5VYK8_9MICO</name>
<dbReference type="Pfam" id="PF17920">
    <property type="entry name" value="TetR_C_16"/>
    <property type="match status" value="1"/>
</dbReference>
<dbReference type="Gene3D" id="1.10.10.60">
    <property type="entry name" value="Homeodomain-like"/>
    <property type="match status" value="1"/>
</dbReference>
<dbReference type="AlphaFoldDB" id="A0AAJ5VYK8"/>
<dbReference type="PANTHER" id="PTHR30055">
    <property type="entry name" value="HTH-TYPE TRANSCRIPTIONAL REGULATOR RUTR"/>
    <property type="match status" value="1"/>
</dbReference>
<feature type="region of interest" description="Disordered" evidence="3">
    <location>
        <begin position="1"/>
        <end position="25"/>
    </location>
</feature>
<gene>
    <name evidence="5" type="ORF">P0Y48_09235</name>
</gene>
<dbReference type="PRINTS" id="PR00455">
    <property type="entry name" value="HTHTETR"/>
</dbReference>
<dbReference type="SUPFAM" id="SSF46689">
    <property type="entry name" value="Homeodomain-like"/>
    <property type="match status" value="1"/>
</dbReference>